<organism evidence="2 3">
    <name type="scientific">Thalassiosira oceanica</name>
    <name type="common">Marine diatom</name>
    <dbReference type="NCBI Taxonomy" id="159749"/>
    <lineage>
        <taxon>Eukaryota</taxon>
        <taxon>Sar</taxon>
        <taxon>Stramenopiles</taxon>
        <taxon>Ochrophyta</taxon>
        <taxon>Bacillariophyta</taxon>
        <taxon>Coscinodiscophyceae</taxon>
        <taxon>Thalassiosirophycidae</taxon>
        <taxon>Thalassiosirales</taxon>
        <taxon>Thalassiosiraceae</taxon>
        <taxon>Thalassiosira</taxon>
    </lineage>
</organism>
<feature type="compositionally biased region" description="Polar residues" evidence="1">
    <location>
        <begin position="336"/>
        <end position="361"/>
    </location>
</feature>
<protein>
    <submittedName>
        <fullName evidence="2">Uncharacterized protein</fullName>
    </submittedName>
</protein>
<evidence type="ECO:0000313" key="2">
    <source>
        <dbReference type="EMBL" id="EJK64209.1"/>
    </source>
</evidence>
<reference evidence="2 3" key="1">
    <citation type="journal article" date="2012" name="Genome Biol.">
        <title>Genome and low-iron response of an oceanic diatom adapted to chronic iron limitation.</title>
        <authorList>
            <person name="Lommer M."/>
            <person name="Specht M."/>
            <person name="Roy A.S."/>
            <person name="Kraemer L."/>
            <person name="Andreson R."/>
            <person name="Gutowska M.A."/>
            <person name="Wolf J."/>
            <person name="Bergner S.V."/>
            <person name="Schilhabel M.B."/>
            <person name="Klostermeier U.C."/>
            <person name="Beiko R.G."/>
            <person name="Rosenstiel P."/>
            <person name="Hippler M."/>
            <person name="Laroche J."/>
        </authorList>
    </citation>
    <scope>NUCLEOTIDE SEQUENCE [LARGE SCALE GENOMIC DNA]</scope>
    <source>
        <strain evidence="2 3">CCMP1005</strain>
    </source>
</reference>
<accession>K0SGY0</accession>
<feature type="non-terminal residue" evidence="2">
    <location>
        <position position="1"/>
    </location>
</feature>
<dbReference type="EMBL" id="AGNL01017523">
    <property type="protein sequence ID" value="EJK64209.1"/>
    <property type="molecule type" value="Genomic_DNA"/>
</dbReference>
<proteinExistence type="predicted"/>
<evidence type="ECO:0000313" key="3">
    <source>
        <dbReference type="Proteomes" id="UP000266841"/>
    </source>
</evidence>
<dbReference type="AlphaFoldDB" id="K0SGY0"/>
<comment type="caution">
    <text evidence="2">The sequence shown here is derived from an EMBL/GenBank/DDBJ whole genome shotgun (WGS) entry which is preliminary data.</text>
</comment>
<gene>
    <name evidence="2" type="ORF">THAOC_15080</name>
</gene>
<dbReference type="Proteomes" id="UP000266841">
    <property type="component" value="Unassembled WGS sequence"/>
</dbReference>
<evidence type="ECO:0000256" key="1">
    <source>
        <dbReference type="SAM" id="MobiDB-lite"/>
    </source>
</evidence>
<feature type="region of interest" description="Disordered" evidence="1">
    <location>
        <begin position="309"/>
        <end position="371"/>
    </location>
</feature>
<keyword evidence="3" id="KW-1185">Reference proteome</keyword>
<name>K0SGY0_THAOC</name>
<sequence length="371" mass="39410">TRADPQIVSVDIRDSISGGRVGHAYGDPGLLGGGKGARAGLHGEVGVIARKTRKPEQNGHAVLPGSVNCGGESLRDVETEGHGAFRCAGIVCDPSPLADLLLRVDGVCSHLVIGAVGAMLAETVSIPDISPLHRALAREEEVSDCHFGSMVHVGAIGRRKTTRDKGGQHRPNANSHRDGVIFPIAADWRLAFPRSAAEALTELDIANHMTTRLIVARGGRELPKGSKSVLIPTLAVLPSCREYPVNKAESNKWARGEEEETALGARLAPQIELGRKNSSIDVNETVLRRVHSETSLSCALLPASFAPDGRNDDDDGRGGLVSCPSCPARPPRRQSGHTTYGRQEAQSRSIIRQIPGSSTDSLPFEARCGEK</sequence>